<dbReference type="GO" id="GO:0005524">
    <property type="term" value="F:ATP binding"/>
    <property type="evidence" value="ECO:0007669"/>
    <property type="project" value="UniProtKB-KW"/>
</dbReference>
<keyword evidence="1" id="KW-0813">Transport</keyword>
<protein>
    <submittedName>
        <fullName evidence="9">D-methionine transport system ATP-binding protein</fullName>
    </submittedName>
</protein>
<evidence type="ECO:0000256" key="4">
    <source>
        <dbReference type="ARBA" id="ARBA00022840"/>
    </source>
</evidence>
<dbReference type="Proteomes" id="UP001519272">
    <property type="component" value="Unassembled WGS sequence"/>
</dbReference>
<evidence type="ECO:0000256" key="2">
    <source>
        <dbReference type="ARBA" id="ARBA00022475"/>
    </source>
</evidence>
<evidence type="ECO:0000256" key="1">
    <source>
        <dbReference type="ARBA" id="ARBA00022448"/>
    </source>
</evidence>
<dbReference type="InterPro" id="IPR027417">
    <property type="entry name" value="P-loop_NTPase"/>
</dbReference>
<keyword evidence="10" id="KW-1185">Reference proteome</keyword>
<dbReference type="CDD" id="cd03258">
    <property type="entry name" value="ABC_MetN_methionine_transporter"/>
    <property type="match status" value="1"/>
</dbReference>
<dbReference type="SUPFAM" id="SSF55021">
    <property type="entry name" value="ACT-like"/>
    <property type="match status" value="1"/>
</dbReference>
<evidence type="ECO:0000256" key="3">
    <source>
        <dbReference type="ARBA" id="ARBA00022741"/>
    </source>
</evidence>
<evidence type="ECO:0000313" key="10">
    <source>
        <dbReference type="Proteomes" id="UP001519272"/>
    </source>
</evidence>
<dbReference type="InterPro" id="IPR003593">
    <property type="entry name" value="AAA+_ATPase"/>
</dbReference>
<keyword evidence="4 9" id="KW-0067">ATP-binding</keyword>
<dbReference type="PROSITE" id="PS50893">
    <property type="entry name" value="ABC_TRANSPORTER_2"/>
    <property type="match status" value="1"/>
</dbReference>
<organism evidence="9 10">
    <name type="scientific">Paenibacillus turicensis</name>
    <dbReference type="NCBI Taxonomy" id="160487"/>
    <lineage>
        <taxon>Bacteria</taxon>
        <taxon>Bacillati</taxon>
        <taxon>Bacillota</taxon>
        <taxon>Bacilli</taxon>
        <taxon>Bacillales</taxon>
        <taxon>Paenibacillaceae</taxon>
        <taxon>Paenibacillus</taxon>
    </lineage>
</organism>
<keyword evidence="7" id="KW-0472">Membrane</keyword>
<dbReference type="RefSeq" id="WP_210087574.1">
    <property type="nucleotide sequence ID" value="NZ_JAGGKG010000002.1"/>
</dbReference>
<dbReference type="Gene3D" id="3.30.70.260">
    <property type="match status" value="1"/>
</dbReference>
<evidence type="ECO:0000259" key="8">
    <source>
        <dbReference type="PROSITE" id="PS50893"/>
    </source>
</evidence>
<proteinExistence type="predicted"/>
<accession>A0ABS4FMR7</accession>
<keyword evidence="3" id="KW-0547">Nucleotide-binding</keyword>
<dbReference type="InterPro" id="IPR050086">
    <property type="entry name" value="MetN_ABC_transporter-like"/>
</dbReference>
<keyword evidence="5" id="KW-1278">Translocase</keyword>
<gene>
    <name evidence="9" type="ORF">J2Z32_000491</name>
</gene>
<dbReference type="Pfam" id="PF00005">
    <property type="entry name" value="ABC_tran"/>
    <property type="match status" value="1"/>
</dbReference>
<evidence type="ECO:0000256" key="5">
    <source>
        <dbReference type="ARBA" id="ARBA00022967"/>
    </source>
</evidence>
<dbReference type="SMART" id="SM00382">
    <property type="entry name" value="AAA"/>
    <property type="match status" value="1"/>
</dbReference>
<evidence type="ECO:0000256" key="6">
    <source>
        <dbReference type="ARBA" id="ARBA00022970"/>
    </source>
</evidence>
<reference evidence="9 10" key="1">
    <citation type="submission" date="2021-03" db="EMBL/GenBank/DDBJ databases">
        <title>Genomic Encyclopedia of Type Strains, Phase IV (KMG-IV): sequencing the most valuable type-strain genomes for metagenomic binning, comparative biology and taxonomic classification.</title>
        <authorList>
            <person name="Goeker M."/>
        </authorList>
    </citation>
    <scope>NUCLEOTIDE SEQUENCE [LARGE SCALE GENOMIC DNA]</scope>
    <source>
        <strain evidence="9 10">DSM 14349</strain>
    </source>
</reference>
<dbReference type="Gene3D" id="3.40.50.300">
    <property type="entry name" value="P-loop containing nucleotide triphosphate hydrolases"/>
    <property type="match status" value="1"/>
</dbReference>
<dbReference type="SMART" id="SM00930">
    <property type="entry name" value="NIL"/>
    <property type="match status" value="1"/>
</dbReference>
<dbReference type="InterPro" id="IPR041701">
    <property type="entry name" value="MetN_ABC"/>
</dbReference>
<keyword evidence="2" id="KW-1003">Cell membrane</keyword>
<dbReference type="SUPFAM" id="SSF52540">
    <property type="entry name" value="P-loop containing nucleoside triphosphate hydrolases"/>
    <property type="match status" value="1"/>
</dbReference>
<keyword evidence="6" id="KW-0029">Amino-acid transport</keyword>
<dbReference type="InterPro" id="IPR003439">
    <property type="entry name" value="ABC_transporter-like_ATP-bd"/>
</dbReference>
<dbReference type="PROSITE" id="PS00211">
    <property type="entry name" value="ABC_TRANSPORTER_1"/>
    <property type="match status" value="1"/>
</dbReference>
<evidence type="ECO:0000313" key="9">
    <source>
        <dbReference type="EMBL" id="MBP1903874.1"/>
    </source>
</evidence>
<dbReference type="Pfam" id="PF09383">
    <property type="entry name" value="NIL"/>
    <property type="match status" value="1"/>
</dbReference>
<dbReference type="PANTHER" id="PTHR43166:SF30">
    <property type="entry name" value="METHIONINE IMPORT ATP-BINDING PROTEIN METN"/>
    <property type="match status" value="1"/>
</dbReference>
<dbReference type="InterPro" id="IPR045865">
    <property type="entry name" value="ACT-like_dom_sf"/>
</dbReference>
<dbReference type="EMBL" id="JAGGKG010000002">
    <property type="protein sequence ID" value="MBP1903874.1"/>
    <property type="molecule type" value="Genomic_DNA"/>
</dbReference>
<sequence length="355" mass="39240">MIELKNVHKSFTRQGKTIEALKGISLKVEKGDIFGVIGYSGAGKSTLIRLVNYLERPTKGEVWVDGHNLGNYSDKQLRTAKKNIGMIFQHFNLLESKKVFDNVAIPLVLLKKNKQEISKRVTELLEFVGLSDKAGSYPSELSGGQKQRVGIARALASNPSILLCDEATSALDPQTTHSILQLLKKINAEYNITVMIITHEMSVIQEVCNKVAVMEEGRIIEQGSVLEVFGSPQHQTTQNFVKTVIQNSMTPSVQKLIHVGPQSVLYKLSFVGGSASQPILYEMISAFRIRFNLLFANMTEIQETILGTAIIQFDGEPVEINKAVSFLISHGVTVEEVESDVLNHNHQSAVFAGVY</sequence>
<feature type="domain" description="ABC transporter" evidence="8">
    <location>
        <begin position="2"/>
        <end position="241"/>
    </location>
</feature>
<name>A0ABS4FMR7_9BACL</name>
<dbReference type="InterPro" id="IPR018449">
    <property type="entry name" value="NIL_domain"/>
</dbReference>
<evidence type="ECO:0000256" key="7">
    <source>
        <dbReference type="ARBA" id="ARBA00023136"/>
    </source>
</evidence>
<comment type="caution">
    <text evidence="9">The sequence shown here is derived from an EMBL/GenBank/DDBJ whole genome shotgun (WGS) entry which is preliminary data.</text>
</comment>
<dbReference type="PANTHER" id="PTHR43166">
    <property type="entry name" value="AMINO ACID IMPORT ATP-BINDING PROTEIN"/>
    <property type="match status" value="1"/>
</dbReference>
<dbReference type="InterPro" id="IPR017871">
    <property type="entry name" value="ABC_transporter-like_CS"/>
</dbReference>